<evidence type="ECO:0000313" key="8">
    <source>
        <dbReference type="EMBL" id="CCC67264.1"/>
    </source>
</evidence>
<feature type="compositionally biased region" description="Acidic residues" evidence="5">
    <location>
        <begin position="32"/>
        <end position="47"/>
    </location>
</feature>
<dbReference type="AlphaFoldDB" id="G0V716"/>
<dbReference type="Gene3D" id="2.60.120.260">
    <property type="entry name" value="Galactose-binding domain-like"/>
    <property type="match status" value="1"/>
</dbReference>
<accession>G0V716</accession>
<feature type="region of interest" description="Disordered" evidence="5">
    <location>
        <begin position="1"/>
        <end position="59"/>
    </location>
</feature>
<dbReference type="eggNOG" id="ENOG502QSZA">
    <property type="taxonomic scope" value="Eukaryota"/>
</dbReference>
<organism evidence="8 9">
    <name type="scientific">Naumovozyma castellii</name>
    <name type="common">Yeast</name>
    <name type="synonym">Saccharomyces castellii</name>
    <dbReference type="NCBI Taxonomy" id="27288"/>
    <lineage>
        <taxon>Eukaryota</taxon>
        <taxon>Fungi</taxon>
        <taxon>Dikarya</taxon>
        <taxon>Ascomycota</taxon>
        <taxon>Saccharomycotina</taxon>
        <taxon>Saccharomycetes</taxon>
        <taxon>Saccharomycetales</taxon>
        <taxon>Saccharomycetaceae</taxon>
        <taxon>Naumovozyma</taxon>
    </lineage>
</organism>
<sequence>MSKQPSGSESSFEEIEDVDHSGVHQSIADLAFIEEEDGESYDPDYVESEGNGTDNEDYIDDSILEEFSSEEEDDENESDDYLESGDEANYTASSYKWAPYTLILIVILIVGLTMGHVPTTSPDLSSPSTKATFMNLQMQVNNLYQELSQRDEKSKSDFDRSVEIVVSKFEDNLKNLLPVDVVNLKSQLVALNDQVNSLSDAVTSWQDRNNKKYHQFTLRNMTDLQEKLLSNLETNLPNEVPIVMNGTSSFLIIPELHTYLSNLISNILNISSMNNTESHGGNINWEYNVNEYVKEILTNELKYVDKDFFIKELNRRLQENKERIWQEINIKLEDEKDKIRELTYTNDQSTFPQQYSSILLKKMIYQIYNTNQHQWEGDLDFASSFQGTRLMNHLTSPTWNHGNGVGPIELLTSSRLTGSTYWQCQDIKECSWAIRFNKPIYLTKVSYIHGRFTNNLHMMNSAPKLISLYVRLAGNSPSVEEERLTKLARKYGQGQPFGRDKRYIKIAQFQYSIESSMVRQSLALPRWYIESKPLIHSLVLQVDSNYGNENFTSLKKFIINGLTREDLDIMQSDKFLQRFQEVPEYGAMPSSAVTSFVIQEHPPIQGNHNRKPDEEVPSFGDDELDT</sequence>
<dbReference type="GeneID" id="96900743"/>
<keyword evidence="3 6" id="KW-1133">Transmembrane helix</keyword>
<dbReference type="GO" id="GO:0034993">
    <property type="term" value="C:meiotic nuclear membrane microtubule tethering complex"/>
    <property type="evidence" value="ECO:0007669"/>
    <property type="project" value="TreeGrafter"/>
</dbReference>
<dbReference type="STRING" id="1064592.G0V716"/>
<name>G0V716_NAUCA</name>
<dbReference type="InterPro" id="IPR012919">
    <property type="entry name" value="SUN_dom"/>
</dbReference>
<dbReference type="EMBL" id="HE576752">
    <property type="protein sequence ID" value="CCC67264.1"/>
    <property type="molecule type" value="Genomic_DNA"/>
</dbReference>
<evidence type="ECO:0000256" key="3">
    <source>
        <dbReference type="ARBA" id="ARBA00022989"/>
    </source>
</evidence>
<dbReference type="HOGENOM" id="CLU_025282_0_0_1"/>
<feature type="compositionally biased region" description="Polar residues" evidence="5">
    <location>
        <begin position="1"/>
        <end position="10"/>
    </location>
</feature>
<keyword evidence="9" id="KW-1185">Reference proteome</keyword>
<reference evidence="9" key="1">
    <citation type="journal article" date="2011" name="Proc. Natl. Acad. Sci. U.S.A.">
        <title>Evolutionary erosion of yeast sex chromosomes by mating-type switching accidents.</title>
        <authorList>
            <person name="Gordon J.L."/>
            <person name="Armisen D."/>
            <person name="Proux-Wera E."/>
            <person name="Oheigeartaigh S.S."/>
            <person name="Byrne K.P."/>
            <person name="Wolfe K.H."/>
        </authorList>
    </citation>
    <scope>NUCLEOTIDE SEQUENCE [LARGE SCALE GENOMIC DNA]</scope>
    <source>
        <strain evidence="9">ATCC 76901 / BCRC 22586 / CBS 4309 / NBRC 1992 / NRRL Y-12630</strain>
    </source>
</reference>
<dbReference type="PANTHER" id="PTHR12911">
    <property type="entry name" value="SAD1/UNC-84-LIKE PROTEIN-RELATED"/>
    <property type="match status" value="1"/>
</dbReference>
<dbReference type="GO" id="GO:0043495">
    <property type="term" value="F:protein-membrane adaptor activity"/>
    <property type="evidence" value="ECO:0007669"/>
    <property type="project" value="TreeGrafter"/>
</dbReference>
<reference key="2">
    <citation type="submission" date="2011-08" db="EMBL/GenBank/DDBJ databases">
        <title>Genome sequence of Naumovozyma castellii.</title>
        <authorList>
            <person name="Gordon J.L."/>
            <person name="Armisen D."/>
            <person name="Proux-Wera E."/>
            <person name="OhEigeartaigh S.S."/>
            <person name="Byrne K.P."/>
            <person name="Wolfe K.H."/>
        </authorList>
    </citation>
    <scope>NUCLEOTIDE SEQUENCE</scope>
    <source>
        <strain>Type strain:CBS 4309</strain>
    </source>
</reference>
<evidence type="ECO:0000313" key="9">
    <source>
        <dbReference type="Proteomes" id="UP000001640"/>
    </source>
</evidence>
<protein>
    <recommendedName>
        <fullName evidence="7">SUN domain-containing protein</fullName>
    </recommendedName>
</protein>
<comment type="subcellular location">
    <subcellularLocation>
        <location evidence="1">Membrane</location>
    </subcellularLocation>
</comment>
<dbReference type="RefSeq" id="XP_003673645.1">
    <property type="nucleotide sequence ID" value="XM_003673597.1"/>
</dbReference>
<evidence type="ECO:0000256" key="1">
    <source>
        <dbReference type="ARBA" id="ARBA00004370"/>
    </source>
</evidence>
<dbReference type="InterPro" id="IPR045119">
    <property type="entry name" value="SUN1-5"/>
</dbReference>
<dbReference type="FunCoup" id="G0V716">
    <property type="interactions" value="423"/>
</dbReference>
<feature type="domain" description="SUN" evidence="7">
    <location>
        <begin position="371"/>
        <end position="564"/>
    </location>
</feature>
<keyword evidence="2 6" id="KW-0812">Transmembrane</keyword>
<evidence type="ECO:0000259" key="7">
    <source>
        <dbReference type="PROSITE" id="PS51469"/>
    </source>
</evidence>
<gene>
    <name evidence="8" type="primary">NCAS0A07060</name>
    <name evidence="8" type="ordered locus">NCAS_0A07060</name>
</gene>
<dbReference type="PANTHER" id="PTHR12911:SF8">
    <property type="entry name" value="KLAROID PROTEIN-RELATED"/>
    <property type="match status" value="1"/>
</dbReference>
<dbReference type="KEGG" id="ncs:NCAS_0A07060"/>
<keyword evidence="4 6" id="KW-0472">Membrane</keyword>
<dbReference type="OMA" id="IYNANQH"/>
<proteinExistence type="predicted"/>
<dbReference type="InParanoid" id="G0V716"/>
<evidence type="ECO:0000256" key="4">
    <source>
        <dbReference type="ARBA" id="ARBA00023136"/>
    </source>
</evidence>
<evidence type="ECO:0000256" key="6">
    <source>
        <dbReference type="SAM" id="Phobius"/>
    </source>
</evidence>
<dbReference type="Proteomes" id="UP000001640">
    <property type="component" value="Chromosome 1"/>
</dbReference>
<evidence type="ECO:0000256" key="5">
    <source>
        <dbReference type="SAM" id="MobiDB-lite"/>
    </source>
</evidence>
<feature type="transmembrane region" description="Helical" evidence="6">
    <location>
        <begin position="97"/>
        <end position="117"/>
    </location>
</feature>
<dbReference type="OrthoDB" id="4065610at2759"/>
<dbReference type="PROSITE" id="PS51469">
    <property type="entry name" value="SUN"/>
    <property type="match status" value="1"/>
</dbReference>
<feature type="region of interest" description="Disordered" evidence="5">
    <location>
        <begin position="602"/>
        <end position="626"/>
    </location>
</feature>
<evidence type="ECO:0000256" key="2">
    <source>
        <dbReference type="ARBA" id="ARBA00022692"/>
    </source>
</evidence>